<accession>A0ABV8E286</accession>
<dbReference type="EMBL" id="JBHSAX010000033">
    <property type="protein sequence ID" value="MFC3966290.1"/>
    <property type="molecule type" value="Genomic_DNA"/>
</dbReference>
<organism evidence="2 3">
    <name type="scientific">Nocardia jiangsuensis</name>
    <dbReference type="NCBI Taxonomy" id="1691563"/>
    <lineage>
        <taxon>Bacteria</taxon>
        <taxon>Bacillati</taxon>
        <taxon>Actinomycetota</taxon>
        <taxon>Actinomycetes</taxon>
        <taxon>Mycobacteriales</taxon>
        <taxon>Nocardiaceae</taxon>
        <taxon>Nocardia</taxon>
    </lineage>
</organism>
<evidence type="ECO:0000256" key="1">
    <source>
        <dbReference type="SAM" id="SignalP"/>
    </source>
</evidence>
<dbReference type="Proteomes" id="UP001595696">
    <property type="component" value="Unassembled WGS sequence"/>
</dbReference>
<keyword evidence="3" id="KW-1185">Reference proteome</keyword>
<protein>
    <recommendedName>
        <fullName evidence="4">Lipoprotein</fullName>
    </recommendedName>
</protein>
<dbReference type="RefSeq" id="WP_378616873.1">
    <property type="nucleotide sequence ID" value="NZ_JBHSAX010000033.1"/>
</dbReference>
<dbReference type="PROSITE" id="PS51257">
    <property type="entry name" value="PROKAR_LIPOPROTEIN"/>
    <property type="match status" value="1"/>
</dbReference>
<evidence type="ECO:0008006" key="4">
    <source>
        <dbReference type="Google" id="ProtNLM"/>
    </source>
</evidence>
<feature type="chain" id="PRO_5046870774" description="Lipoprotein" evidence="1">
    <location>
        <begin position="23"/>
        <end position="154"/>
    </location>
</feature>
<name>A0ABV8E286_9NOCA</name>
<sequence>MTAVMRLVALAAVALAVGTGCAEGAAPGQSLPVRHEPEPLTQRFPGLGEPLTTEWVSWDNNSERGAAPGPSTVWIEAVVELRPDRAGELRALSVLTGEDPDLRDPLRPLLPAGPFRTGRALDRALTGETASEWWPRAYLEETGNRLVLLAVLPA</sequence>
<keyword evidence="1" id="KW-0732">Signal</keyword>
<gene>
    <name evidence="2" type="ORF">ACFO0B_30250</name>
</gene>
<feature type="signal peptide" evidence="1">
    <location>
        <begin position="1"/>
        <end position="22"/>
    </location>
</feature>
<reference evidence="3" key="1">
    <citation type="journal article" date="2019" name="Int. J. Syst. Evol. Microbiol.">
        <title>The Global Catalogue of Microorganisms (GCM) 10K type strain sequencing project: providing services to taxonomists for standard genome sequencing and annotation.</title>
        <authorList>
            <consortium name="The Broad Institute Genomics Platform"/>
            <consortium name="The Broad Institute Genome Sequencing Center for Infectious Disease"/>
            <person name="Wu L."/>
            <person name="Ma J."/>
        </authorList>
    </citation>
    <scope>NUCLEOTIDE SEQUENCE [LARGE SCALE GENOMIC DNA]</scope>
    <source>
        <strain evidence="3">CGMCC 4.7330</strain>
    </source>
</reference>
<evidence type="ECO:0000313" key="2">
    <source>
        <dbReference type="EMBL" id="MFC3966290.1"/>
    </source>
</evidence>
<evidence type="ECO:0000313" key="3">
    <source>
        <dbReference type="Proteomes" id="UP001595696"/>
    </source>
</evidence>
<proteinExistence type="predicted"/>
<comment type="caution">
    <text evidence="2">The sequence shown here is derived from an EMBL/GenBank/DDBJ whole genome shotgun (WGS) entry which is preliminary data.</text>
</comment>